<accession>A0A4D6DS41</accession>
<sequence>MQDIKVGDLVEVIENTSGAYKNKSERFKKGDKAIVTKVMSSIVRICDKKVGDKQYGNLIAKSEIKKVETKPELTENEEELVLLLSEKIKEKDNLIKEIKEISKKLLTK</sequence>
<name>A0A4D6DS41_9CAUD</name>
<dbReference type="KEGG" id="vg:56214375"/>
<dbReference type="Proteomes" id="UP000297073">
    <property type="component" value="Segment"/>
</dbReference>
<keyword evidence="2" id="KW-1185">Reference proteome</keyword>
<reference evidence="1 2" key="1">
    <citation type="submission" date="2019-03" db="EMBL/GenBank/DDBJ databases">
        <title>Bacteriophages that Target Cytolytic Enterococcus faecalis Reduce Features of Ethanol-induced Liver Disease.</title>
        <authorList>
            <person name="Fouts D.E."/>
            <person name="Duan Y."/>
            <person name="White R.C."/>
            <person name="Nguyen K."/>
            <person name="Singh I."/>
            <person name="Schnabl B."/>
        </authorList>
    </citation>
    <scope>NUCLEOTIDE SEQUENCE [LARGE SCALE GENOMIC DNA]</scope>
</reference>
<dbReference type="EMBL" id="MK721188">
    <property type="protein sequence ID" value="QBZ69175.1"/>
    <property type="molecule type" value="Genomic_DNA"/>
</dbReference>
<evidence type="ECO:0000313" key="1">
    <source>
        <dbReference type="EMBL" id="QBZ69175.1"/>
    </source>
</evidence>
<protein>
    <submittedName>
        <fullName evidence="1">Uncharacterized protein</fullName>
    </submittedName>
</protein>
<dbReference type="RefSeq" id="YP_009908812.1">
    <property type="nucleotide sequence ID" value="NC_049932.1"/>
</dbReference>
<evidence type="ECO:0000313" key="2">
    <source>
        <dbReference type="Proteomes" id="UP000297073"/>
    </source>
</evidence>
<dbReference type="GeneID" id="56214375"/>
<proteinExistence type="predicted"/>
<organism evidence="1 2">
    <name type="scientific">Enterococcus phage vB_EfaP_Ef6.2</name>
    <dbReference type="NCBI Taxonomy" id="2546621"/>
    <lineage>
        <taxon>Viruses</taxon>
        <taxon>Duplodnaviria</taxon>
        <taxon>Heunggongvirae</taxon>
        <taxon>Uroviricota</taxon>
        <taxon>Caudoviricetes</taxon>
        <taxon>Rountreeviridae</taxon>
        <taxon>Sarlesvirinae</taxon>
        <taxon>Copernicusvirus</taxon>
        <taxon>Copernicusvirus Ef62</taxon>
    </lineage>
</organism>